<evidence type="ECO:0000256" key="1">
    <source>
        <dbReference type="ARBA" id="ARBA00004245"/>
    </source>
</evidence>
<feature type="compositionally biased region" description="Basic and acidic residues" evidence="6">
    <location>
        <begin position="440"/>
        <end position="482"/>
    </location>
</feature>
<dbReference type="Ensembl" id="ENSPMRT00000035066.1">
    <property type="protein sequence ID" value="ENSPMRP00000033049.1"/>
    <property type="gene ID" value="ENSPMRG00000021386.1"/>
</dbReference>
<keyword evidence="5" id="KW-0206">Cytoskeleton</keyword>
<feature type="compositionally biased region" description="Basic and acidic residues" evidence="6">
    <location>
        <begin position="411"/>
        <end position="428"/>
    </location>
</feature>
<evidence type="ECO:0000313" key="7">
    <source>
        <dbReference type="Ensembl" id="ENSPMRP00000033049.1"/>
    </source>
</evidence>
<evidence type="ECO:0000256" key="6">
    <source>
        <dbReference type="SAM" id="MobiDB-lite"/>
    </source>
</evidence>
<protein>
    <submittedName>
        <fullName evidence="7">MAP7 domain containing 3</fullName>
    </submittedName>
</protein>
<dbReference type="GeneTree" id="ENSGT00950000182941"/>
<keyword evidence="3" id="KW-0963">Cytoplasm</keyword>
<feature type="compositionally biased region" description="Low complexity" evidence="6">
    <location>
        <begin position="222"/>
        <end position="233"/>
    </location>
</feature>
<dbReference type="GO" id="GO:0000226">
    <property type="term" value="P:microtubule cytoskeleton organization"/>
    <property type="evidence" value="ECO:0007669"/>
    <property type="project" value="InterPro"/>
</dbReference>
<dbReference type="Pfam" id="PF05672">
    <property type="entry name" value="MAP7"/>
    <property type="match status" value="1"/>
</dbReference>
<dbReference type="AlphaFoldDB" id="A0A670KBQ5"/>
<feature type="compositionally biased region" description="Acidic residues" evidence="6">
    <location>
        <begin position="582"/>
        <end position="595"/>
    </location>
</feature>
<feature type="region of interest" description="Disordered" evidence="6">
    <location>
        <begin position="1"/>
        <end position="25"/>
    </location>
</feature>
<gene>
    <name evidence="7" type="primary">MAP7D3</name>
</gene>
<feature type="compositionally biased region" description="Polar residues" evidence="6">
    <location>
        <begin position="212"/>
        <end position="221"/>
    </location>
</feature>
<dbReference type="PANTHER" id="PTHR15073">
    <property type="entry name" value="MICROTUBULE-ASSOCIATED PROTEIN"/>
    <property type="match status" value="1"/>
</dbReference>
<dbReference type="PANTHER" id="PTHR15073:SF5">
    <property type="entry name" value="MAP7 DOMAIN-CONTAINING PROTEIN 3"/>
    <property type="match status" value="1"/>
</dbReference>
<name>A0A670KBQ5_PODMU</name>
<keyword evidence="4" id="KW-0175">Coiled coil</keyword>
<proteinExistence type="inferred from homology"/>
<feature type="compositionally biased region" description="Basic and acidic residues" evidence="6">
    <location>
        <begin position="73"/>
        <end position="168"/>
    </location>
</feature>
<accession>A0A670KBQ5</accession>
<feature type="compositionally biased region" description="Basic and acidic residues" evidence="6">
    <location>
        <begin position="382"/>
        <end position="396"/>
    </location>
</feature>
<feature type="compositionally biased region" description="Low complexity" evidence="6">
    <location>
        <begin position="307"/>
        <end position="316"/>
    </location>
</feature>
<reference evidence="7" key="2">
    <citation type="submission" date="2025-09" db="UniProtKB">
        <authorList>
            <consortium name="Ensembl"/>
        </authorList>
    </citation>
    <scope>IDENTIFICATION</scope>
</reference>
<dbReference type="GO" id="GO:0015630">
    <property type="term" value="C:microtubule cytoskeleton"/>
    <property type="evidence" value="ECO:0007669"/>
    <property type="project" value="InterPro"/>
</dbReference>
<evidence type="ECO:0000256" key="5">
    <source>
        <dbReference type="ARBA" id="ARBA00023212"/>
    </source>
</evidence>
<dbReference type="InterPro" id="IPR008604">
    <property type="entry name" value="MAP7_fam"/>
</dbReference>
<feature type="compositionally biased region" description="Polar residues" evidence="6">
    <location>
        <begin position="234"/>
        <end position="247"/>
    </location>
</feature>
<evidence type="ECO:0000256" key="4">
    <source>
        <dbReference type="ARBA" id="ARBA00023054"/>
    </source>
</evidence>
<evidence type="ECO:0000256" key="3">
    <source>
        <dbReference type="ARBA" id="ARBA00022490"/>
    </source>
</evidence>
<organism evidence="7 8">
    <name type="scientific">Podarcis muralis</name>
    <name type="common">Wall lizard</name>
    <name type="synonym">Lacerta muralis</name>
    <dbReference type="NCBI Taxonomy" id="64176"/>
    <lineage>
        <taxon>Eukaryota</taxon>
        <taxon>Metazoa</taxon>
        <taxon>Chordata</taxon>
        <taxon>Craniata</taxon>
        <taxon>Vertebrata</taxon>
        <taxon>Euteleostomi</taxon>
        <taxon>Lepidosauria</taxon>
        <taxon>Squamata</taxon>
        <taxon>Bifurcata</taxon>
        <taxon>Unidentata</taxon>
        <taxon>Episquamata</taxon>
        <taxon>Laterata</taxon>
        <taxon>Lacertibaenia</taxon>
        <taxon>Lacertidae</taxon>
        <taxon>Podarcis</taxon>
    </lineage>
</organism>
<comment type="similarity">
    <text evidence="2">Belongs to the MAP7 family.</text>
</comment>
<reference evidence="7" key="1">
    <citation type="submission" date="2025-08" db="UniProtKB">
        <authorList>
            <consortium name="Ensembl"/>
        </authorList>
    </citation>
    <scope>IDENTIFICATION</scope>
</reference>
<evidence type="ECO:0000313" key="8">
    <source>
        <dbReference type="Proteomes" id="UP000472272"/>
    </source>
</evidence>
<comment type="subcellular location">
    <subcellularLocation>
        <location evidence="1">Cytoplasm</location>
        <location evidence="1">Cytoskeleton</location>
    </subcellularLocation>
</comment>
<feature type="region of interest" description="Disordered" evidence="6">
    <location>
        <begin position="38"/>
        <end position="659"/>
    </location>
</feature>
<feature type="compositionally biased region" description="Polar residues" evidence="6">
    <location>
        <begin position="195"/>
        <end position="204"/>
    </location>
</feature>
<feature type="compositionally biased region" description="Basic and acidic residues" evidence="6">
    <location>
        <begin position="596"/>
        <end position="610"/>
    </location>
</feature>
<dbReference type="InterPro" id="IPR051483">
    <property type="entry name" value="MAP7_domain-containing"/>
</dbReference>
<dbReference type="Proteomes" id="UP000472272">
    <property type="component" value="Unplaced"/>
</dbReference>
<feature type="compositionally biased region" description="Basic and acidic residues" evidence="6">
    <location>
        <begin position="497"/>
        <end position="581"/>
    </location>
</feature>
<sequence length="761" mass="84736">MAEGNGAATGPETLAASPPPLPPLRGLREKMVAAAQVLAEERRSQSGASPVPLQSPAGMKSSTRPVIDGSTLRTEERQRLARERREEREKQQAAKETQILEKEKKAKLQYEKQMEERQRRLKEQKLKEQQRRVAVEEKRKQKLEEDKERYEAVLHRTLERSQRLETRQKRWSWGGSVTDSDGKPESPIPDEGSKRSTSSANLKQAETVINKRLSSSAARLNSPSKGSTKRSSSLNRLNNKVPLNSEQPESKGLQAEQKAPGSAVSSPAHAPKVPMRSRSTDRLKAAGSPLGNVSPEMAQKSEPAKQPSSTSRRAPSPSLPSPRRSPSPANVGKRAPSPAAIRQKSHPSSPKRQWPPSPVLVSKPAPIQRPSITPNVLNVAKKQSDPVCRPKERLEDPEGQDPGPAAMLHPSSERELAAAAPKTKEDASSKTTLATTTAEEAARILAEKRRLAREQRERKDQERAQREEEERIRKEEVAKQALEKQAQLEEALQELEDERRAGEEEPQRQAEQEEQEKIAELQLQREEAEAKALEEAEKQRQEREQIVQRNKQERLERKKRIEEIMRRTRKAEQNDAKNDDKSNEEDEGVEEDEELGLEKQDQPEKAKYDSSLEDGPEAVCDLAASEDGSKMEPDSVFVNGDDEEEVDQRNDDGGGNSMYLTQVKEASPPAKETVVENSEISCVNEEDGSTGFLSNLNGKSTTWNFEEIIELGVHPKTTMAADKATQSLKDAAVVPASPRLAFEEESPVNSLTKPIETASEL</sequence>
<evidence type="ECO:0000256" key="2">
    <source>
        <dbReference type="ARBA" id="ARBA00007525"/>
    </source>
</evidence>
<keyword evidence="8" id="KW-1185">Reference proteome</keyword>